<dbReference type="Proteomes" id="UP000582659">
    <property type="component" value="Unassembled WGS sequence"/>
</dbReference>
<dbReference type="InterPro" id="IPR036438">
    <property type="entry name" value="Insulin-like_sf"/>
</dbReference>
<dbReference type="GO" id="GO:0005179">
    <property type="term" value="F:hormone activity"/>
    <property type="evidence" value="ECO:0007669"/>
    <property type="project" value="InterPro"/>
</dbReference>
<evidence type="ECO:0000256" key="3">
    <source>
        <dbReference type="ARBA" id="ARBA00022525"/>
    </source>
</evidence>
<dbReference type="EMBL" id="CAJFDI010000003">
    <property type="protein sequence ID" value="CAD5219857.1"/>
    <property type="molecule type" value="Genomic_DNA"/>
</dbReference>
<keyword evidence="9" id="KW-1185">Reference proteome</keyword>
<dbReference type="SUPFAM" id="SSF56994">
    <property type="entry name" value="Insulin-like"/>
    <property type="match status" value="1"/>
</dbReference>
<comment type="similarity">
    <text evidence="2">Belongs to the insulin family.</text>
</comment>
<dbReference type="Proteomes" id="UP000095284">
    <property type="component" value="Unplaced"/>
</dbReference>
<dbReference type="SMR" id="A0A1I7RUU6"/>
<evidence type="ECO:0000256" key="4">
    <source>
        <dbReference type="ARBA" id="ARBA00022729"/>
    </source>
</evidence>
<evidence type="ECO:0000313" key="10">
    <source>
        <dbReference type="WBParaSite" id="BXY_0450600.1"/>
    </source>
</evidence>
<proteinExistence type="inferred from homology"/>
<protein>
    <submittedName>
        <fullName evidence="7">(pine wood nematode) hypothetical protein</fullName>
    </submittedName>
</protein>
<evidence type="ECO:0000313" key="9">
    <source>
        <dbReference type="Proteomes" id="UP000659654"/>
    </source>
</evidence>
<sequence>MKLLFFLALFLAVLGLVIAEGPRRTCGDKLIARVKEVCESGKRLKLMSDVSQDCCAKPCTDEQIKENHCTPKE</sequence>
<dbReference type="WBParaSite" id="BXY_0450600.1">
    <property type="protein sequence ID" value="BXY_0450600.1"/>
    <property type="gene ID" value="BXY_0450600"/>
</dbReference>
<keyword evidence="5" id="KW-1015">Disulfide bond</keyword>
<evidence type="ECO:0000256" key="6">
    <source>
        <dbReference type="SAM" id="SignalP"/>
    </source>
</evidence>
<reference evidence="10" key="1">
    <citation type="submission" date="2016-11" db="UniProtKB">
        <authorList>
            <consortium name="WormBaseParasite"/>
        </authorList>
    </citation>
    <scope>IDENTIFICATION</scope>
</reference>
<dbReference type="AlphaFoldDB" id="A0A1I7RUU6"/>
<comment type="subcellular location">
    <subcellularLocation>
        <location evidence="1">Secreted</location>
    </subcellularLocation>
</comment>
<dbReference type="Gene3D" id="1.10.100.10">
    <property type="entry name" value="Insulin-like"/>
    <property type="match status" value="1"/>
</dbReference>
<dbReference type="Pfam" id="PF03488">
    <property type="entry name" value="Ins_beta"/>
    <property type="match status" value="1"/>
</dbReference>
<reference evidence="7" key="2">
    <citation type="submission" date="2020-09" db="EMBL/GenBank/DDBJ databases">
        <authorList>
            <person name="Kikuchi T."/>
        </authorList>
    </citation>
    <scope>NUCLEOTIDE SEQUENCE</scope>
    <source>
        <strain evidence="7">Ka4C1</strain>
    </source>
</reference>
<keyword evidence="3" id="KW-0964">Secreted</keyword>
<evidence type="ECO:0000256" key="2">
    <source>
        <dbReference type="ARBA" id="ARBA00009034"/>
    </source>
</evidence>
<feature type="chain" id="PRO_5035359415" evidence="6">
    <location>
        <begin position="20"/>
        <end position="73"/>
    </location>
</feature>
<evidence type="ECO:0000313" key="8">
    <source>
        <dbReference type="Proteomes" id="UP000095284"/>
    </source>
</evidence>
<name>A0A1I7RUU6_BURXY</name>
<evidence type="ECO:0000313" key="7">
    <source>
        <dbReference type="EMBL" id="CAD5219857.1"/>
    </source>
</evidence>
<feature type="signal peptide" evidence="6">
    <location>
        <begin position="1"/>
        <end position="19"/>
    </location>
</feature>
<dbReference type="GO" id="GO:0005576">
    <property type="term" value="C:extracellular region"/>
    <property type="evidence" value="ECO:0007669"/>
    <property type="project" value="UniProtKB-SubCell"/>
</dbReference>
<evidence type="ECO:0000256" key="5">
    <source>
        <dbReference type="ARBA" id="ARBA00023157"/>
    </source>
</evidence>
<evidence type="ECO:0000256" key="1">
    <source>
        <dbReference type="ARBA" id="ARBA00004613"/>
    </source>
</evidence>
<gene>
    <name evidence="7" type="ORF">BXYJ_LOCUS5888</name>
</gene>
<dbReference type="Proteomes" id="UP000659654">
    <property type="component" value="Unassembled WGS sequence"/>
</dbReference>
<dbReference type="InterPro" id="IPR003235">
    <property type="entry name" value="Nem_insulin-like_b-type"/>
</dbReference>
<keyword evidence="4 6" id="KW-0732">Signal</keyword>
<dbReference type="EMBL" id="CAJFCV020000003">
    <property type="protein sequence ID" value="CAG9105429.1"/>
    <property type="molecule type" value="Genomic_DNA"/>
</dbReference>
<accession>A0A1I7RUU6</accession>
<organism evidence="8 10">
    <name type="scientific">Bursaphelenchus xylophilus</name>
    <name type="common">Pinewood nematode worm</name>
    <name type="synonym">Aphelenchoides xylophilus</name>
    <dbReference type="NCBI Taxonomy" id="6326"/>
    <lineage>
        <taxon>Eukaryota</taxon>
        <taxon>Metazoa</taxon>
        <taxon>Ecdysozoa</taxon>
        <taxon>Nematoda</taxon>
        <taxon>Chromadorea</taxon>
        <taxon>Rhabditida</taxon>
        <taxon>Tylenchina</taxon>
        <taxon>Tylenchomorpha</taxon>
        <taxon>Aphelenchoidea</taxon>
        <taxon>Aphelenchoididae</taxon>
        <taxon>Bursaphelenchus</taxon>
    </lineage>
</organism>